<dbReference type="InterPro" id="IPR013196">
    <property type="entry name" value="HTH_11"/>
</dbReference>
<sequence length="227" mass="24444">MNRLTRLYAIAETLRAAAPRLVTVAQLAAEHTVSGRTVQRDLQALLESGVPVRWQDGRGGGWTVEASMTLPPVNLTEDEAAALLLAVRAASGATPLWPAAQSAWGKITAALDAAGSSAVRQWESKVAVREVDPDRAAIASTVERAVTASQLLHLHYADSSGAVSERDVEPVGLLTARGDWYLIAWCRLRRADRGFRLDRIRAAQLLPDVVQRRDLKASLIASGVPLD</sequence>
<evidence type="ECO:0000313" key="3">
    <source>
        <dbReference type="EMBL" id="XCG63044.1"/>
    </source>
</evidence>
<organism evidence="3">
    <name type="scientific">Nakamurella sp. A5-74</name>
    <dbReference type="NCBI Taxonomy" id="3158264"/>
    <lineage>
        <taxon>Bacteria</taxon>
        <taxon>Bacillati</taxon>
        <taxon>Actinomycetota</taxon>
        <taxon>Actinomycetes</taxon>
        <taxon>Nakamurellales</taxon>
        <taxon>Nakamurellaceae</taxon>
        <taxon>Nakamurella</taxon>
    </lineage>
</organism>
<dbReference type="PANTHER" id="PTHR34580:SF1">
    <property type="entry name" value="PROTEIN PAFC"/>
    <property type="match status" value="1"/>
</dbReference>
<name>A0AAU8DM29_9ACTN</name>
<proteinExistence type="predicted"/>
<protein>
    <submittedName>
        <fullName evidence="3">WYL domain-containing protein</fullName>
    </submittedName>
</protein>
<feature type="domain" description="Helix-turn-helix type 11" evidence="1">
    <location>
        <begin position="6"/>
        <end position="59"/>
    </location>
</feature>
<dbReference type="PROSITE" id="PS52050">
    <property type="entry name" value="WYL"/>
    <property type="match status" value="1"/>
</dbReference>
<dbReference type="Pfam" id="PF08279">
    <property type="entry name" value="HTH_11"/>
    <property type="match status" value="1"/>
</dbReference>
<dbReference type="Gene3D" id="1.10.10.10">
    <property type="entry name" value="Winged helix-like DNA-binding domain superfamily/Winged helix DNA-binding domain"/>
    <property type="match status" value="1"/>
</dbReference>
<dbReference type="InterPro" id="IPR036390">
    <property type="entry name" value="WH_DNA-bd_sf"/>
</dbReference>
<dbReference type="RefSeq" id="WP_353648659.1">
    <property type="nucleotide sequence ID" value="NZ_CP159218.1"/>
</dbReference>
<dbReference type="InterPro" id="IPR036388">
    <property type="entry name" value="WH-like_DNA-bd_sf"/>
</dbReference>
<dbReference type="InterPro" id="IPR026881">
    <property type="entry name" value="WYL_dom"/>
</dbReference>
<dbReference type="InterPro" id="IPR051534">
    <property type="entry name" value="CBASS_pafABC_assoc_protein"/>
</dbReference>
<feature type="domain" description="WYL" evidence="2">
    <location>
        <begin position="139"/>
        <end position="204"/>
    </location>
</feature>
<dbReference type="PANTHER" id="PTHR34580">
    <property type="match status" value="1"/>
</dbReference>
<dbReference type="EMBL" id="CP159218">
    <property type="protein sequence ID" value="XCG63044.1"/>
    <property type="molecule type" value="Genomic_DNA"/>
</dbReference>
<dbReference type="AlphaFoldDB" id="A0AAU8DM29"/>
<dbReference type="Pfam" id="PF13280">
    <property type="entry name" value="WYL"/>
    <property type="match status" value="1"/>
</dbReference>
<reference evidence="3" key="1">
    <citation type="submission" date="2024-05" db="EMBL/GenBank/DDBJ databases">
        <authorList>
            <person name="Cai S.Y."/>
            <person name="Jin L.M."/>
            <person name="Li H.R."/>
        </authorList>
    </citation>
    <scope>NUCLEOTIDE SEQUENCE</scope>
    <source>
        <strain evidence="3">A5-74</strain>
    </source>
</reference>
<evidence type="ECO:0000259" key="1">
    <source>
        <dbReference type="Pfam" id="PF08279"/>
    </source>
</evidence>
<evidence type="ECO:0000259" key="2">
    <source>
        <dbReference type="Pfam" id="PF13280"/>
    </source>
</evidence>
<dbReference type="SUPFAM" id="SSF46785">
    <property type="entry name" value="Winged helix' DNA-binding domain"/>
    <property type="match status" value="1"/>
</dbReference>
<accession>A0AAU8DM29</accession>
<gene>
    <name evidence="3" type="ORF">ABLG96_17805</name>
</gene>